<gene>
    <name evidence="1" type="ORF">A2931_03555</name>
</gene>
<dbReference type="Gene3D" id="4.10.410.60">
    <property type="match status" value="1"/>
</dbReference>
<dbReference type="EMBL" id="MHMQ01000011">
    <property type="protein sequence ID" value="OGZ30905.1"/>
    <property type="molecule type" value="Genomic_DNA"/>
</dbReference>
<sequence length="64" mass="7333">MATGKTNKAFAKRLKITKDGRVLKRNPGQNHFRARKSRGFQLDAKRSGELSISKKELGRYLPFK</sequence>
<evidence type="ECO:0000313" key="1">
    <source>
        <dbReference type="EMBL" id="OGZ30905.1"/>
    </source>
</evidence>
<protein>
    <recommendedName>
        <fullName evidence="3">50S ribosomal protein L35</fullName>
    </recommendedName>
</protein>
<accession>A0A1G2EYM9</accession>
<dbReference type="AlphaFoldDB" id="A0A1G2EYM9"/>
<reference evidence="1 2" key="1">
    <citation type="journal article" date="2016" name="Nat. Commun.">
        <title>Thousands of microbial genomes shed light on interconnected biogeochemical processes in an aquifer system.</title>
        <authorList>
            <person name="Anantharaman K."/>
            <person name="Brown C.T."/>
            <person name="Hug L.A."/>
            <person name="Sharon I."/>
            <person name="Castelle C.J."/>
            <person name="Probst A.J."/>
            <person name="Thomas B.C."/>
            <person name="Singh A."/>
            <person name="Wilkins M.J."/>
            <person name="Karaoz U."/>
            <person name="Brodie E.L."/>
            <person name="Williams K.H."/>
            <person name="Hubbard S.S."/>
            <person name="Banfield J.F."/>
        </authorList>
    </citation>
    <scope>NUCLEOTIDE SEQUENCE [LARGE SCALE GENOMIC DNA]</scope>
</reference>
<dbReference type="SUPFAM" id="SSF143034">
    <property type="entry name" value="L35p-like"/>
    <property type="match status" value="1"/>
</dbReference>
<evidence type="ECO:0008006" key="3">
    <source>
        <dbReference type="Google" id="ProtNLM"/>
    </source>
</evidence>
<dbReference type="Proteomes" id="UP000177486">
    <property type="component" value="Unassembled WGS sequence"/>
</dbReference>
<organism evidence="1 2">
    <name type="scientific">Candidatus Niyogibacteria bacterium RIFCSPLOWO2_01_FULL_45_48</name>
    <dbReference type="NCBI Taxonomy" id="1801724"/>
    <lineage>
        <taxon>Bacteria</taxon>
        <taxon>Candidatus Niyogiibacteriota</taxon>
    </lineage>
</organism>
<dbReference type="InterPro" id="IPR037229">
    <property type="entry name" value="Ribosomal_bL35_sf"/>
</dbReference>
<name>A0A1G2EYM9_9BACT</name>
<evidence type="ECO:0000313" key="2">
    <source>
        <dbReference type="Proteomes" id="UP000177486"/>
    </source>
</evidence>
<proteinExistence type="predicted"/>
<comment type="caution">
    <text evidence="1">The sequence shown here is derived from an EMBL/GenBank/DDBJ whole genome shotgun (WGS) entry which is preliminary data.</text>
</comment>